<keyword evidence="1" id="KW-1133">Transmembrane helix</keyword>
<dbReference type="Proteomes" id="UP001162156">
    <property type="component" value="Unassembled WGS sequence"/>
</dbReference>
<evidence type="ECO:0000256" key="1">
    <source>
        <dbReference type="SAM" id="Phobius"/>
    </source>
</evidence>
<evidence type="ECO:0000313" key="3">
    <source>
        <dbReference type="Proteomes" id="UP001162156"/>
    </source>
</evidence>
<gene>
    <name evidence="2" type="ORF">NQ314_000420</name>
</gene>
<organism evidence="2 3">
    <name type="scientific">Rhamnusium bicolor</name>
    <dbReference type="NCBI Taxonomy" id="1586634"/>
    <lineage>
        <taxon>Eukaryota</taxon>
        <taxon>Metazoa</taxon>
        <taxon>Ecdysozoa</taxon>
        <taxon>Arthropoda</taxon>
        <taxon>Hexapoda</taxon>
        <taxon>Insecta</taxon>
        <taxon>Pterygota</taxon>
        <taxon>Neoptera</taxon>
        <taxon>Endopterygota</taxon>
        <taxon>Coleoptera</taxon>
        <taxon>Polyphaga</taxon>
        <taxon>Cucujiformia</taxon>
        <taxon>Chrysomeloidea</taxon>
        <taxon>Cerambycidae</taxon>
        <taxon>Lepturinae</taxon>
        <taxon>Rhagiini</taxon>
        <taxon>Rhamnusium</taxon>
    </lineage>
</organism>
<comment type="caution">
    <text evidence="2">The sequence shown here is derived from an EMBL/GenBank/DDBJ whole genome shotgun (WGS) entry which is preliminary data.</text>
</comment>
<dbReference type="EMBL" id="JANEYF010000128">
    <property type="protein sequence ID" value="KAJ8972037.1"/>
    <property type="molecule type" value="Genomic_DNA"/>
</dbReference>
<dbReference type="AlphaFoldDB" id="A0AAV8ZVY1"/>
<keyword evidence="3" id="KW-1185">Reference proteome</keyword>
<feature type="transmembrane region" description="Helical" evidence="1">
    <location>
        <begin position="163"/>
        <end position="184"/>
    </location>
</feature>
<evidence type="ECO:0000313" key="2">
    <source>
        <dbReference type="EMBL" id="KAJ8972037.1"/>
    </source>
</evidence>
<keyword evidence="1" id="KW-0472">Membrane</keyword>
<keyword evidence="1" id="KW-0812">Transmembrane</keyword>
<reference evidence="2" key="1">
    <citation type="journal article" date="2023" name="Insect Mol. Biol.">
        <title>Genome sequencing provides insights into the evolution of gene families encoding plant cell wall-degrading enzymes in longhorned beetles.</title>
        <authorList>
            <person name="Shin N.R."/>
            <person name="Okamura Y."/>
            <person name="Kirsch R."/>
            <person name="Pauchet Y."/>
        </authorList>
    </citation>
    <scope>NUCLEOTIDE SEQUENCE</scope>
    <source>
        <strain evidence="2">RBIC_L_NR</strain>
    </source>
</reference>
<name>A0AAV8ZVY1_9CUCU</name>
<proteinExistence type="predicted"/>
<protein>
    <submittedName>
        <fullName evidence="2">Uncharacterized protein</fullName>
    </submittedName>
</protein>
<sequence length="192" mass="22417">MVEINRLKTQRFPKVVETFNDDVPGRLLVETESYDSDEEIYEIVENDIQTTDFELDPNSNNFLNNNLPSDNIQSNFTTVLKVQQALDQISYSLGQFMTERGNSMQRNIFRLNNGAPLDIPNVQDIPLDVRMMAYLLAQGDNRNVEELLRTVHQNVVVNVNLSYYFKIMLVMLTFNTLLLFKWMVWDQLLFLP</sequence>
<accession>A0AAV8ZVY1</accession>